<proteinExistence type="predicted"/>
<dbReference type="InterPro" id="IPR041078">
    <property type="entry name" value="Plavaka"/>
</dbReference>
<organism evidence="2 3">
    <name type="scientific">Pleurotus eryngii</name>
    <name type="common">Boletus of the steppes</name>
    <dbReference type="NCBI Taxonomy" id="5323"/>
    <lineage>
        <taxon>Eukaryota</taxon>
        <taxon>Fungi</taxon>
        <taxon>Dikarya</taxon>
        <taxon>Basidiomycota</taxon>
        <taxon>Agaricomycotina</taxon>
        <taxon>Agaricomycetes</taxon>
        <taxon>Agaricomycetidae</taxon>
        <taxon>Agaricales</taxon>
        <taxon>Pleurotineae</taxon>
        <taxon>Pleurotaceae</taxon>
        <taxon>Pleurotus</taxon>
    </lineage>
</organism>
<dbReference type="EMBL" id="MU154756">
    <property type="protein sequence ID" value="KAF9487693.1"/>
    <property type="molecule type" value="Genomic_DNA"/>
</dbReference>
<dbReference type="AlphaFoldDB" id="A0A9P5ZIJ4"/>
<evidence type="ECO:0000256" key="1">
    <source>
        <dbReference type="SAM" id="MobiDB-lite"/>
    </source>
</evidence>
<dbReference type="Proteomes" id="UP000807025">
    <property type="component" value="Unassembled WGS sequence"/>
</dbReference>
<evidence type="ECO:0000313" key="3">
    <source>
        <dbReference type="Proteomes" id="UP000807025"/>
    </source>
</evidence>
<feature type="region of interest" description="Disordered" evidence="1">
    <location>
        <begin position="64"/>
        <end position="98"/>
    </location>
</feature>
<evidence type="ECO:0000313" key="2">
    <source>
        <dbReference type="EMBL" id="KAF9487693.1"/>
    </source>
</evidence>
<evidence type="ECO:0008006" key="4">
    <source>
        <dbReference type="Google" id="ProtNLM"/>
    </source>
</evidence>
<dbReference type="OrthoDB" id="3199698at2759"/>
<comment type="caution">
    <text evidence="2">The sequence shown here is derived from an EMBL/GenBank/DDBJ whole genome shotgun (WGS) entry which is preliminary data.</text>
</comment>
<gene>
    <name evidence="2" type="ORF">BDN71DRAFT_1485273</name>
</gene>
<name>A0A9P5ZIJ4_PLEER</name>
<reference evidence="2" key="1">
    <citation type="submission" date="2020-11" db="EMBL/GenBank/DDBJ databases">
        <authorList>
            <consortium name="DOE Joint Genome Institute"/>
            <person name="Ahrendt S."/>
            <person name="Riley R."/>
            <person name="Andreopoulos W."/>
            <person name="Labutti K."/>
            <person name="Pangilinan J."/>
            <person name="Ruiz-Duenas F.J."/>
            <person name="Barrasa J.M."/>
            <person name="Sanchez-Garcia M."/>
            <person name="Camarero S."/>
            <person name="Miyauchi S."/>
            <person name="Serrano A."/>
            <person name="Linde D."/>
            <person name="Babiker R."/>
            <person name="Drula E."/>
            <person name="Ayuso-Fernandez I."/>
            <person name="Pacheco R."/>
            <person name="Padilla G."/>
            <person name="Ferreira P."/>
            <person name="Barriuso J."/>
            <person name="Kellner H."/>
            <person name="Castanera R."/>
            <person name="Alfaro M."/>
            <person name="Ramirez L."/>
            <person name="Pisabarro A.G."/>
            <person name="Kuo A."/>
            <person name="Tritt A."/>
            <person name="Lipzen A."/>
            <person name="He G."/>
            <person name="Yan M."/>
            <person name="Ng V."/>
            <person name="Cullen D."/>
            <person name="Martin F."/>
            <person name="Rosso M.-N."/>
            <person name="Henrissat B."/>
            <person name="Hibbett D."/>
            <person name="Martinez A.T."/>
            <person name="Grigoriev I.V."/>
        </authorList>
    </citation>
    <scope>NUCLEOTIDE SEQUENCE</scope>
    <source>
        <strain evidence="2">ATCC 90797</strain>
    </source>
</reference>
<sequence>MFFLCRFKCPYTGCSTQCRSQSALTKHVVLLKCYETDTLPHPDCVSFSACSELASLPPSPPVLPLDNNLPLSDPPSSPVLDHPMDDLDDQPPPGLQSSWTIHPHLTGDICDVQGQPLPPNTPPPPRDQPELEWAPFAGPSEFMLADLLFHKVEMSASHQNELFDIVDSMMEAYGDASPFANSQDMYDHIDSACIGGVSWECLIFVPWDDLPANAPLWKTKSYEVWYRNPDAILRNLLDNPDFNGKFDYAPYVELDATGRRQWADFMSANFAWCHSSMIYDENPINNKGTMYCPIITGSDKTTVSVATGQVEYHPGYMSIGNVHNGVRRAHCNAVVPFIFFAIPKSDRKYDGDPDFRTFKRQLYHSSVAAVLSHIESSMKTPVVRRCPDGHFRRVIFDLGPVITDYPEQVLLAGIVQGWCAKCTGLPENLDNRELALPRSEEYTNQLIATFDPGTLWDSYGIDNDIPFTNDFPRADIHELLSPDLLHQVIKGTFKDHLVEWVGQYLIAEHGKAKGEAIMDEIDHRGKSGSIAAIPPFPHLRHFPDGRRFKQWTGDDSKALMKVYLPTLVEFLPSGILRTFSAFLNFCYLARRTSFNEDTLQELKSRVNDFHRFCEVFREAGVRSTGFSLPCQHSLSHYHSLIQEYGAPYGLCSSITESRHITAVKKPWRRSNQYNALGQMLLTNQRLDKLVALRTDYVARKLLPPSHNTKVMPGGDEDEDGTIIDDCTTMLTPLLTISLAIAPSYPRTLDSLGVHISVPHLPLLTRRFLYDQLYPNIFHSAVATFYAPSDPCGRHGMYCERLRCTPNWRCEGPRRDCAFLVEDDGLPGWLGISVVRLRLLFSFKHIGVTYPCALVEWLDRVGQQPDPETGLWVVKPDLRGRNEDAFCTVVHLDGLLRAAHLVPVFGRRFLPLGFKHQYLLDSFHAFFVNKYIDYHVFELLS</sequence>
<protein>
    <recommendedName>
        <fullName evidence="4">C2H2-type domain-containing protein</fullName>
    </recommendedName>
</protein>
<keyword evidence="3" id="KW-1185">Reference proteome</keyword>
<accession>A0A9P5ZIJ4</accession>
<dbReference type="Pfam" id="PF18759">
    <property type="entry name" value="Plavaka"/>
    <property type="match status" value="1"/>
</dbReference>